<protein>
    <submittedName>
        <fullName evidence="16">TonB-dependent receptor</fullName>
    </submittedName>
</protein>
<dbReference type="InterPro" id="IPR037066">
    <property type="entry name" value="Plug_dom_sf"/>
</dbReference>
<dbReference type="InterPro" id="IPR039426">
    <property type="entry name" value="TonB-dep_rcpt-like"/>
</dbReference>
<dbReference type="InterPro" id="IPR000531">
    <property type="entry name" value="Beta-barrel_TonB"/>
</dbReference>
<dbReference type="Pfam" id="PF00593">
    <property type="entry name" value="TonB_dep_Rec_b-barrel"/>
    <property type="match status" value="1"/>
</dbReference>
<evidence type="ECO:0000313" key="16">
    <source>
        <dbReference type="EMBL" id="MEN2790868.1"/>
    </source>
</evidence>
<keyword evidence="17" id="KW-1185">Reference proteome</keyword>
<keyword evidence="5 11" id="KW-0812">Transmembrane</keyword>
<dbReference type="PANTHER" id="PTHR32552:SF81">
    <property type="entry name" value="TONB-DEPENDENT OUTER MEMBRANE RECEPTOR"/>
    <property type="match status" value="1"/>
</dbReference>
<name>A0ABU9Y4X5_9SPHN</name>
<evidence type="ECO:0000256" key="4">
    <source>
        <dbReference type="ARBA" id="ARBA00022496"/>
    </source>
</evidence>
<feature type="domain" description="TonB-dependent receptor plug" evidence="15">
    <location>
        <begin position="58"/>
        <end position="172"/>
    </location>
</feature>
<keyword evidence="7" id="KW-0406">Ion transport</keyword>
<feature type="domain" description="TonB-dependent receptor-like beta-barrel" evidence="14">
    <location>
        <begin position="498"/>
        <end position="851"/>
    </location>
</feature>
<dbReference type="SUPFAM" id="SSF56935">
    <property type="entry name" value="Porins"/>
    <property type="match status" value="1"/>
</dbReference>
<evidence type="ECO:0000256" key="2">
    <source>
        <dbReference type="ARBA" id="ARBA00022448"/>
    </source>
</evidence>
<dbReference type="PROSITE" id="PS52016">
    <property type="entry name" value="TONB_DEPENDENT_REC_3"/>
    <property type="match status" value="1"/>
</dbReference>
<comment type="caution">
    <text evidence="16">The sequence shown here is derived from an EMBL/GenBank/DDBJ whole genome shotgun (WGS) entry which is preliminary data.</text>
</comment>
<dbReference type="Gene3D" id="2.170.130.10">
    <property type="entry name" value="TonB-dependent receptor, plug domain"/>
    <property type="match status" value="1"/>
</dbReference>
<evidence type="ECO:0000256" key="7">
    <source>
        <dbReference type="ARBA" id="ARBA00023065"/>
    </source>
</evidence>
<proteinExistence type="inferred from homology"/>
<keyword evidence="13" id="KW-0732">Signal</keyword>
<keyword evidence="6" id="KW-0408">Iron</keyword>
<keyword evidence="8 12" id="KW-0798">TonB box</keyword>
<comment type="subcellular location">
    <subcellularLocation>
        <location evidence="1 11">Cell outer membrane</location>
        <topology evidence="1 11">Multi-pass membrane protein</topology>
    </subcellularLocation>
</comment>
<keyword evidence="16" id="KW-0675">Receptor</keyword>
<evidence type="ECO:0000256" key="5">
    <source>
        <dbReference type="ARBA" id="ARBA00022692"/>
    </source>
</evidence>
<sequence>MKARYLMSCAAAAVLSTAAHAAPIEAGARPADDQPAAAQPAEQGGDIIVTATRRNESIQKVPATIQAFSGDTLAQLNVTTFNDLLKYTPNVTYSNNGPGQGAIFMRGLSSGFAGNQSSATIAYFPNVALYLDDQSMQFPARNADVYAVDLERVEVLEGPQGTLFGGGAQAGAVRYITNKPKLDTFEGHVDGTVGGTIGGAPNGAFNAMVNVPVINDKLAVRAVIYADHHGGYIDNVPSTFTRSDSDTGNSYFNAYNGGHVLPPSLQSNAGQYDNHALAAKDFNPVDYIGGRVSAKWEISPDWDALISESYQRIHSEGTFATYPTGSDFQKLGELQTTVFSPSYNKDEYWNTAWTLNGKVGDFKMVYTGAYMTRHLETQQDYTNYSRTGGGMYYQCTGGGTGWGSGTPFCYSPVAYWHDKVRNTHMTHEFRVSTPDDKRIRAIAGAFYEEFRIYDVMDFNYKTIPTCTTGLIAANAACSGLVQPYPGSTINTPGLKSNSTAFGEDTQRGYDQYAFFGSVDFDILPNLTLTGGTRYYHYSEFETGSQYQTYAGNCYQVLVCAVAGSGNVNIDAAHDHVVYHGFKSRGSLSWKPSDHTMLYATFSQGFRPGGFNRATKLILPGQNGVAQLNRPNGYAPDSLTNWEAGIKTDLLDHKVQLNLSAYYMIWENVQIGFFNPAGGFGNTSFVTNGANFHVKGLEAQVVARPMAGLSIQASATYNESKQVSAPCFISNVAGSETLGKCITYYYSGGNKIPLQSPFGALGSSLPYAPHVQGDIRARYEWTGPAKLDWFVSGGVSYTGVTYNQPSTYPSGEGVVVPGTTLLRYRQPGYALVDAAIGFKHGNWNLSIFGENIADSHASTFTSSAQFIKSEVVVRPTTYGLKVGVDF</sequence>
<evidence type="ECO:0000259" key="15">
    <source>
        <dbReference type="Pfam" id="PF07715"/>
    </source>
</evidence>
<keyword evidence="2 11" id="KW-0813">Transport</keyword>
<comment type="similarity">
    <text evidence="11 12">Belongs to the TonB-dependent receptor family.</text>
</comment>
<dbReference type="InterPro" id="IPR012910">
    <property type="entry name" value="Plug_dom"/>
</dbReference>
<evidence type="ECO:0000256" key="1">
    <source>
        <dbReference type="ARBA" id="ARBA00004571"/>
    </source>
</evidence>
<dbReference type="EMBL" id="JBDIME010000012">
    <property type="protein sequence ID" value="MEN2790868.1"/>
    <property type="molecule type" value="Genomic_DNA"/>
</dbReference>
<dbReference type="Gene3D" id="2.40.170.20">
    <property type="entry name" value="TonB-dependent receptor, beta-barrel domain"/>
    <property type="match status" value="1"/>
</dbReference>
<gene>
    <name evidence="16" type="ORF">ABC974_14605</name>
</gene>
<reference evidence="16 17" key="1">
    <citation type="submission" date="2024-05" db="EMBL/GenBank/DDBJ databases">
        <authorList>
            <person name="Liu Q."/>
            <person name="Xin Y.-H."/>
        </authorList>
    </citation>
    <scope>NUCLEOTIDE SEQUENCE [LARGE SCALE GENOMIC DNA]</scope>
    <source>
        <strain evidence="16 17">CGMCC 1.10181</strain>
    </source>
</reference>
<evidence type="ECO:0000256" key="11">
    <source>
        <dbReference type="PROSITE-ProRule" id="PRU01360"/>
    </source>
</evidence>
<dbReference type="Pfam" id="PF07715">
    <property type="entry name" value="Plug"/>
    <property type="match status" value="1"/>
</dbReference>
<evidence type="ECO:0000256" key="6">
    <source>
        <dbReference type="ARBA" id="ARBA00023004"/>
    </source>
</evidence>
<dbReference type="Proteomes" id="UP001419910">
    <property type="component" value="Unassembled WGS sequence"/>
</dbReference>
<keyword evidence="10 11" id="KW-0998">Cell outer membrane</keyword>
<feature type="signal peptide" evidence="13">
    <location>
        <begin position="1"/>
        <end position="21"/>
    </location>
</feature>
<dbReference type="RefSeq" id="WP_343891120.1">
    <property type="nucleotide sequence ID" value="NZ_BAAAEH010000039.1"/>
</dbReference>
<keyword evidence="3 11" id="KW-1134">Transmembrane beta strand</keyword>
<accession>A0ABU9Y4X5</accession>
<keyword evidence="4" id="KW-0410">Iron transport</keyword>
<evidence type="ECO:0000256" key="10">
    <source>
        <dbReference type="ARBA" id="ARBA00023237"/>
    </source>
</evidence>
<evidence type="ECO:0000313" key="17">
    <source>
        <dbReference type="Proteomes" id="UP001419910"/>
    </source>
</evidence>
<feature type="chain" id="PRO_5045374127" evidence="13">
    <location>
        <begin position="22"/>
        <end position="885"/>
    </location>
</feature>
<evidence type="ECO:0000256" key="13">
    <source>
        <dbReference type="SAM" id="SignalP"/>
    </source>
</evidence>
<evidence type="ECO:0000256" key="9">
    <source>
        <dbReference type="ARBA" id="ARBA00023136"/>
    </source>
</evidence>
<dbReference type="PANTHER" id="PTHR32552">
    <property type="entry name" value="FERRICHROME IRON RECEPTOR-RELATED"/>
    <property type="match status" value="1"/>
</dbReference>
<evidence type="ECO:0000256" key="12">
    <source>
        <dbReference type="RuleBase" id="RU003357"/>
    </source>
</evidence>
<evidence type="ECO:0000259" key="14">
    <source>
        <dbReference type="Pfam" id="PF00593"/>
    </source>
</evidence>
<evidence type="ECO:0000256" key="8">
    <source>
        <dbReference type="ARBA" id="ARBA00023077"/>
    </source>
</evidence>
<keyword evidence="9 11" id="KW-0472">Membrane</keyword>
<dbReference type="InterPro" id="IPR036942">
    <property type="entry name" value="Beta-barrel_TonB_sf"/>
</dbReference>
<organism evidence="16 17">
    <name type="scientific">Sphingomonas oligophenolica</name>
    <dbReference type="NCBI Taxonomy" id="301154"/>
    <lineage>
        <taxon>Bacteria</taxon>
        <taxon>Pseudomonadati</taxon>
        <taxon>Pseudomonadota</taxon>
        <taxon>Alphaproteobacteria</taxon>
        <taxon>Sphingomonadales</taxon>
        <taxon>Sphingomonadaceae</taxon>
        <taxon>Sphingomonas</taxon>
    </lineage>
</organism>
<evidence type="ECO:0000256" key="3">
    <source>
        <dbReference type="ARBA" id="ARBA00022452"/>
    </source>
</evidence>